<dbReference type="PANTHER" id="PTHR43625:SF78">
    <property type="entry name" value="PYRIDOXAL REDUCTASE-RELATED"/>
    <property type="match status" value="1"/>
</dbReference>
<dbReference type="InterPro" id="IPR050791">
    <property type="entry name" value="Aldo-Keto_reductase"/>
</dbReference>
<dbReference type="PANTHER" id="PTHR43625">
    <property type="entry name" value="AFLATOXIN B1 ALDEHYDE REDUCTASE"/>
    <property type="match status" value="1"/>
</dbReference>
<dbReference type="SUPFAM" id="SSF51430">
    <property type="entry name" value="NAD(P)-linked oxidoreductase"/>
    <property type="match status" value="1"/>
</dbReference>
<dbReference type="CDD" id="cd19077">
    <property type="entry name" value="AKR_AKR8A1-2"/>
    <property type="match status" value="1"/>
</dbReference>
<dbReference type="AlphaFoldDB" id="A0A0B7K2X1"/>
<feature type="domain" description="NADP-dependent oxidoreductase" evidence="2">
    <location>
        <begin position="13"/>
        <end position="311"/>
    </location>
</feature>
<name>A0A0B7K2X1_BIOOC</name>
<dbReference type="GO" id="GO:0005737">
    <property type="term" value="C:cytoplasm"/>
    <property type="evidence" value="ECO:0007669"/>
    <property type="project" value="TreeGrafter"/>
</dbReference>
<dbReference type="Gene3D" id="3.20.20.100">
    <property type="entry name" value="NADP-dependent oxidoreductase domain"/>
    <property type="match status" value="1"/>
</dbReference>
<evidence type="ECO:0000313" key="3">
    <source>
        <dbReference type="EMBL" id="CEO51728.1"/>
    </source>
</evidence>
<accession>A0A0B7K2X1</accession>
<gene>
    <name evidence="3" type="ORF">BN869_000007786_1</name>
</gene>
<evidence type="ECO:0000259" key="2">
    <source>
        <dbReference type="Pfam" id="PF00248"/>
    </source>
</evidence>
<sequence length="331" mass="35521">MVPSPLINSNATGYGLMGLTWRAQVTPDEQSFPTMSAAIANGAVIWSTAEFYGTEDPLAGLKLVRRYFETYPENAAKVTLFVKGCCDVKTLAPDCSRDGVRKSVENCLAALGGAKSIDVYGPSRRDPSVPLEETLSALQELVGEGKIGGIGLSEIGAATLEKAHTHTPLTLVEVEFSLWCTDILTNGVASTAKKLGVPILAYSPLGRGLLTGQIRSPADIPEGDIRHYLDRFQPENFDKNLDLVRKLQDVATRENVTPAQLALAWVRATANTEAAGVVIPIPGATATARVEENTKLVTLTSDVKAQIDAINSTFPRHGGRYNAMLEQTLWA</sequence>
<dbReference type="InterPro" id="IPR023210">
    <property type="entry name" value="NADP_OxRdtase_dom"/>
</dbReference>
<dbReference type="InterPro" id="IPR036812">
    <property type="entry name" value="NAD(P)_OxRdtase_dom_sf"/>
</dbReference>
<dbReference type="Pfam" id="PF00248">
    <property type="entry name" value="Aldo_ket_red"/>
    <property type="match status" value="1"/>
</dbReference>
<protein>
    <recommendedName>
        <fullName evidence="2">NADP-dependent oxidoreductase domain-containing protein</fullName>
    </recommendedName>
</protein>
<organism evidence="3">
    <name type="scientific">Bionectria ochroleuca</name>
    <name type="common">Gliocladium roseum</name>
    <dbReference type="NCBI Taxonomy" id="29856"/>
    <lineage>
        <taxon>Eukaryota</taxon>
        <taxon>Fungi</taxon>
        <taxon>Dikarya</taxon>
        <taxon>Ascomycota</taxon>
        <taxon>Pezizomycotina</taxon>
        <taxon>Sordariomycetes</taxon>
        <taxon>Hypocreomycetidae</taxon>
        <taxon>Hypocreales</taxon>
        <taxon>Bionectriaceae</taxon>
        <taxon>Clonostachys</taxon>
    </lineage>
</organism>
<evidence type="ECO:0000256" key="1">
    <source>
        <dbReference type="ARBA" id="ARBA00023002"/>
    </source>
</evidence>
<proteinExistence type="predicted"/>
<keyword evidence="1" id="KW-0560">Oxidoreductase</keyword>
<dbReference type="GO" id="GO:0016491">
    <property type="term" value="F:oxidoreductase activity"/>
    <property type="evidence" value="ECO:0007669"/>
    <property type="project" value="UniProtKB-KW"/>
</dbReference>
<dbReference type="EMBL" id="CDPU01000024">
    <property type="protein sequence ID" value="CEO51728.1"/>
    <property type="molecule type" value="Genomic_DNA"/>
</dbReference>
<reference evidence="3" key="1">
    <citation type="submission" date="2015-01" db="EMBL/GenBank/DDBJ databases">
        <authorList>
            <person name="Durling Mikael"/>
        </authorList>
    </citation>
    <scope>NUCLEOTIDE SEQUENCE</scope>
</reference>